<dbReference type="SUPFAM" id="SSF51905">
    <property type="entry name" value="FAD/NAD(P)-binding domain"/>
    <property type="match status" value="1"/>
</dbReference>
<dbReference type="GO" id="GO:0005737">
    <property type="term" value="C:cytoplasm"/>
    <property type="evidence" value="ECO:0007669"/>
    <property type="project" value="TreeGrafter"/>
</dbReference>
<dbReference type="KEGG" id="yti:FNA67_03135"/>
<evidence type="ECO:0000313" key="3">
    <source>
        <dbReference type="EMBL" id="QEE19226.1"/>
    </source>
</evidence>
<gene>
    <name evidence="3" type="ORF">FNA67_03135</name>
</gene>
<dbReference type="AlphaFoldDB" id="A0A5B9DJM8"/>
<dbReference type="InterPro" id="IPR006076">
    <property type="entry name" value="FAD-dep_OxRdtase"/>
</dbReference>
<keyword evidence="4" id="KW-1185">Reference proteome</keyword>
<proteinExistence type="predicted"/>
<organism evidence="3 4">
    <name type="scientific">Paradevosia tibetensis</name>
    <dbReference type="NCBI Taxonomy" id="1447062"/>
    <lineage>
        <taxon>Bacteria</taxon>
        <taxon>Pseudomonadati</taxon>
        <taxon>Pseudomonadota</taxon>
        <taxon>Alphaproteobacteria</taxon>
        <taxon>Hyphomicrobiales</taxon>
        <taxon>Devosiaceae</taxon>
        <taxon>Paradevosia</taxon>
    </lineage>
</organism>
<dbReference type="PANTHER" id="PTHR13847">
    <property type="entry name" value="SARCOSINE DEHYDROGENASE-RELATED"/>
    <property type="match status" value="1"/>
</dbReference>
<protein>
    <submittedName>
        <fullName evidence="3">FAD-binding oxidoreductase</fullName>
    </submittedName>
</protein>
<reference evidence="3 4" key="1">
    <citation type="journal article" date="2015" name="Int. J. Syst. Evol. Microbiol.">
        <title>Youhaiella tibetensis gen. nov., sp. nov., isolated from subsurface sediment.</title>
        <authorList>
            <person name="Wang Y.X."/>
            <person name="Huang F.Q."/>
            <person name="Nogi Y."/>
            <person name="Pang S.J."/>
            <person name="Wang P.K."/>
            <person name="Lv J."/>
        </authorList>
    </citation>
    <scope>NUCLEOTIDE SEQUENCE [LARGE SCALE GENOMIC DNA]</scope>
    <source>
        <strain evidence="4">fig4</strain>
    </source>
</reference>
<feature type="domain" description="FAD dependent oxidoreductase" evidence="2">
    <location>
        <begin position="32"/>
        <end position="384"/>
    </location>
</feature>
<name>A0A5B9DJM8_9HYPH</name>
<dbReference type="PANTHER" id="PTHR13847:SF281">
    <property type="entry name" value="FAD DEPENDENT OXIDOREDUCTASE DOMAIN-CONTAINING PROTEIN"/>
    <property type="match status" value="1"/>
</dbReference>
<accession>A0A5B9DJM8</accession>
<keyword evidence="1" id="KW-0560">Oxidoreductase</keyword>
<dbReference type="Gene3D" id="3.30.9.10">
    <property type="entry name" value="D-Amino Acid Oxidase, subunit A, domain 2"/>
    <property type="match status" value="1"/>
</dbReference>
<evidence type="ECO:0000256" key="1">
    <source>
        <dbReference type="ARBA" id="ARBA00023002"/>
    </source>
</evidence>
<evidence type="ECO:0000259" key="2">
    <source>
        <dbReference type="Pfam" id="PF01266"/>
    </source>
</evidence>
<dbReference type="Pfam" id="PF01266">
    <property type="entry name" value="DAO"/>
    <property type="match status" value="1"/>
</dbReference>
<dbReference type="InterPro" id="IPR036188">
    <property type="entry name" value="FAD/NAD-bd_sf"/>
</dbReference>
<sequence length="435" mass="46144">MSARMEAEKTLWWATANPAPKTAPLAQDLSVDVAVVGGGFTGLTAAWHLARRGVRVVVLEASALGMEASGLNAGFVVPNFAKAPPEAVIGKFGAERGERLLRMIGQGADRVFETVRQNGISCDAEQNGWMHVAHSRAALDRLAGQAAAWRKLGRPVHMLDAGEAKRRTGLRLCAGALIDRSGGMLHPLNYLYGLAGLVLGAGGIVHTHSPAERIEPAGSSSKIIVGGHTVTAGKMLMCTHAGSVGAARPLSRVSVPLFVYQIATEPLPQEVVERFSPERNPIADTRANLFTFRLDRDNRLISGAMAMIPFGAHQRMARMVVERLARELDLASVPKVDFVWRGRAAMAPDFLPHLYQMQPGVIGAVGCNGRGVALTAMLGEVLADAACGTPLSDLPVPSGPLRPIPFHALVPVVSSLAIGQARFADRKLTASRSAE</sequence>
<dbReference type="EMBL" id="CP041690">
    <property type="protein sequence ID" value="QEE19226.1"/>
    <property type="molecule type" value="Genomic_DNA"/>
</dbReference>
<dbReference type="Gene3D" id="3.50.50.60">
    <property type="entry name" value="FAD/NAD(P)-binding domain"/>
    <property type="match status" value="1"/>
</dbReference>
<evidence type="ECO:0000313" key="4">
    <source>
        <dbReference type="Proteomes" id="UP000321062"/>
    </source>
</evidence>
<dbReference type="OrthoDB" id="9806601at2"/>
<dbReference type="Proteomes" id="UP000321062">
    <property type="component" value="Chromosome"/>
</dbReference>
<dbReference type="RefSeq" id="WP_147655048.1">
    <property type="nucleotide sequence ID" value="NZ_BMFM01000001.1"/>
</dbReference>
<dbReference type="GO" id="GO:0016491">
    <property type="term" value="F:oxidoreductase activity"/>
    <property type="evidence" value="ECO:0007669"/>
    <property type="project" value="UniProtKB-KW"/>
</dbReference>